<sequence>MESTFPYDCDVEVIASMVRCYGDLPRPPTVDELDELTERRDALIAELIATTVPMKIVSTTSYVTLSPMTKFLARVEWDHLESFLRHVYRSFTYGDIEDITAMSLTTRDLLVLVSDAYHRHGLRGQRPLMLG</sequence>
<organism evidence="1 2">
    <name type="scientific">Clitoria ternatea</name>
    <name type="common">Butterfly pea</name>
    <dbReference type="NCBI Taxonomy" id="43366"/>
    <lineage>
        <taxon>Eukaryota</taxon>
        <taxon>Viridiplantae</taxon>
        <taxon>Streptophyta</taxon>
        <taxon>Embryophyta</taxon>
        <taxon>Tracheophyta</taxon>
        <taxon>Spermatophyta</taxon>
        <taxon>Magnoliopsida</taxon>
        <taxon>eudicotyledons</taxon>
        <taxon>Gunneridae</taxon>
        <taxon>Pentapetalae</taxon>
        <taxon>rosids</taxon>
        <taxon>fabids</taxon>
        <taxon>Fabales</taxon>
        <taxon>Fabaceae</taxon>
        <taxon>Papilionoideae</taxon>
        <taxon>50 kb inversion clade</taxon>
        <taxon>NPAAA clade</taxon>
        <taxon>indigoferoid/millettioid clade</taxon>
        <taxon>Phaseoleae</taxon>
        <taxon>Clitoria</taxon>
    </lineage>
</organism>
<evidence type="ECO:0000313" key="1">
    <source>
        <dbReference type="EMBL" id="KAK7271146.1"/>
    </source>
</evidence>
<dbReference type="EMBL" id="JAYKXN010000007">
    <property type="protein sequence ID" value="KAK7271146.1"/>
    <property type="molecule type" value="Genomic_DNA"/>
</dbReference>
<keyword evidence="2" id="KW-1185">Reference proteome</keyword>
<accession>A0AAN9F9B9</accession>
<gene>
    <name evidence="1" type="ORF">RJT34_26800</name>
</gene>
<dbReference type="AlphaFoldDB" id="A0AAN9F9B9"/>
<proteinExistence type="predicted"/>
<evidence type="ECO:0000313" key="2">
    <source>
        <dbReference type="Proteomes" id="UP001359559"/>
    </source>
</evidence>
<comment type="caution">
    <text evidence="1">The sequence shown here is derived from an EMBL/GenBank/DDBJ whole genome shotgun (WGS) entry which is preliminary data.</text>
</comment>
<protein>
    <submittedName>
        <fullName evidence="1">Uncharacterized protein</fullName>
    </submittedName>
</protein>
<name>A0AAN9F9B9_CLITE</name>
<reference evidence="1 2" key="1">
    <citation type="submission" date="2024-01" db="EMBL/GenBank/DDBJ databases">
        <title>The genomes of 5 underutilized Papilionoideae crops provide insights into root nodulation and disease resistance.</title>
        <authorList>
            <person name="Yuan L."/>
        </authorList>
    </citation>
    <scope>NUCLEOTIDE SEQUENCE [LARGE SCALE GENOMIC DNA]</scope>
    <source>
        <strain evidence="1">LY-2023</strain>
        <tissue evidence="1">Leaf</tissue>
    </source>
</reference>
<dbReference type="Proteomes" id="UP001359559">
    <property type="component" value="Unassembled WGS sequence"/>
</dbReference>